<accession>A0ABR0ADF7</accession>
<dbReference type="PROSITE" id="PS00292">
    <property type="entry name" value="CYCLINS"/>
    <property type="match status" value="1"/>
</dbReference>
<dbReference type="CDD" id="cd20515">
    <property type="entry name" value="CYCLIN_CCND_rpt1"/>
    <property type="match status" value="1"/>
</dbReference>
<keyword evidence="3" id="KW-0131">Cell cycle</keyword>
<evidence type="ECO:0000256" key="1">
    <source>
        <dbReference type="ARBA" id="ARBA00022618"/>
    </source>
</evidence>
<evidence type="ECO:0000256" key="2">
    <source>
        <dbReference type="ARBA" id="ARBA00023127"/>
    </source>
</evidence>
<dbReference type="CDD" id="cd20516">
    <property type="entry name" value="CYCLIN_CCND_rpt2"/>
    <property type="match status" value="1"/>
</dbReference>
<dbReference type="Pfam" id="PF00134">
    <property type="entry name" value="Cyclin_N"/>
    <property type="match status" value="1"/>
</dbReference>
<protein>
    <recommendedName>
        <fullName evidence="9">G1/S-specific cyclin-D2</fullName>
    </recommendedName>
</protein>
<dbReference type="Proteomes" id="UP001234178">
    <property type="component" value="Unassembled WGS sequence"/>
</dbReference>
<dbReference type="InterPro" id="IPR004367">
    <property type="entry name" value="Cyclin_C-dom"/>
</dbReference>
<dbReference type="InterPro" id="IPR048258">
    <property type="entry name" value="Cyclins_cyclin-box"/>
</dbReference>
<keyword evidence="2 4" id="KW-0195">Cyclin</keyword>
<evidence type="ECO:0000259" key="5">
    <source>
        <dbReference type="SMART" id="SM00385"/>
    </source>
</evidence>
<organism evidence="7 8">
    <name type="scientific">Daphnia magna</name>
    <dbReference type="NCBI Taxonomy" id="35525"/>
    <lineage>
        <taxon>Eukaryota</taxon>
        <taxon>Metazoa</taxon>
        <taxon>Ecdysozoa</taxon>
        <taxon>Arthropoda</taxon>
        <taxon>Crustacea</taxon>
        <taxon>Branchiopoda</taxon>
        <taxon>Diplostraca</taxon>
        <taxon>Cladocera</taxon>
        <taxon>Anomopoda</taxon>
        <taxon>Daphniidae</taxon>
        <taxon>Daphnia</taxon>
    </lineage>
</organism>
<feature type="domain" description="Cyclin C-terminal" evidence="6">
    <location>
        <begin position="157"/>
        <end position="286"/>
    </location>
</feature>
<keyword evidence="1" id="KW-0132">Cell division</keyword>
<dbReference type="PANTHER" id="PTHR10177">
    <property type="entry name" value="CYCLINS"/>
    <property type="match status" value="1"/>
</dbReference>
<keyword evidence="8" id="KW-1185">Reference proteome</keyword>
<dbReference type="Gene3D" id="1.10.472.10">
    <property type="entry name" value="Cyclin-like"/>
    <property type="match status" value="2"/>
</dbReference>
<feature type="domain" description="Cyclin-like" evidence="5">
    <location>
        <begin position="161"/>
        <end position="247"/>
    </location>
</feature>
<evidence type="ECO:0000259" key="6">
    <source>
        <dbReference type="SMART" id="SM01332"/>
    </source>
</evidence>
<dbReference type="SUPFAM" id="SSF47954">
    <property type="entry name" value="Cyclin-like"/>
    <property type="match status" value="2"/>
</dbReference>
<dbReference type="Pfam" id="PF02984">
    <property type="entry name" value="Cyclin_C"/>
    <property type="match status" value="1"/>
</dbReference>
<evidence type="ECO:0000313" key="7">
    <source>
        <dbReference type="EMBL" id="KAK4023038.1"/>
    </source>
</evidence>
<evidence type="ECO:0000313" key="8">
    <source>
        <dbReference type="Proteomes" id="UP001234178"/>
    </source>
</evidence>
<dbReference type="InterPro" id="IPR039361">
    <property type="entry name" value="Cyclin"/>
</dbReference>
<dbReference type="InterPro" id="IPR006671">
    <property type="entry name" value="Cyclin_N"/>
</dbReference>
<dbReference type="InterPro" id="IPR036915">
    <property type="entry name" value="Cyclin-like_sf"/>
</dbReference>
<dbReference type="SMART" id="SM00385">
    <property type="entry name" value="CYCLIN"/>
    <property type="match status" value="2"/>
</dbReference>
<comment type="similarity">
    <text evidence="4">Belongs to the cyclin family.</text>
</comment>
<sequence>MEDLFCCEARVDFECRAYADPVLLKDGRVLHNLLSSEERHVLSSSYFDCVQSELKPHMRKIVTEWMLEVCEEQQCQPDVYWLAVNYMDRFLSVSPITKSRLQLLGAVCLFLASKLKETSPLTADKLVLYTDRSINFDELWQWELLVLNRLKWDICSITPHDFVDHLMTRLDVSNPWGPVRRTAHGYIALCALEYKFAMCPPSMIACACVVAAIRNELDPTMSATDFTVNDIIAQLQTITHIETEILRGCFEQVDEFLRSLAPPALIASCDVTSNASLGLVSCSTESNIPSNLSIPTATITKNDHEKAGTPTDVRDIHF</sequence>
<dbReference type="SMART" id="SM01332">
    <property type="entry name" value="Cyclin_C"/>
    <property type="match status" value="1"/>
</dbReference>
<proteinExistence type="inferred from homology"/>
<feature type="domain" description="Cyclin-like" evidence="5">
    <location>
        <begin position="64"/>
        <end position="148"/>
    </location>
</feature>
<dbReference type="EMBL" id="JAOYFB010000037">
    <property type="protein sequence ID" value="KAK4023038.1"/>
    <property type="molecule type" value="Genomic_DNA"/>
</dbReference>
<evidence type="ECO:0008006" key="9">
    <source>
        <dbReference type="Google" id="ProtNLM"/>
    </source>
</evidence>
<gene>
    <name evidence="7" type="ORF">OUZ56_008475</name>
</gene>
<comment type="caution">
    <text evidence="7">The sequence shown here is derived from an EMBL/GenBank/DDBJ whole genome shotgun (WGS) entry which is preliminary data.</text>
</comment>
<dbReference type="InterPro" id="IPR013763">
    <property type="entry name" value="Cyclin-like_dom"/>
</dbReference>
<reference evidence="7 8" key="1">
    <citation type="journal article" date="2023" name="Nucleic Acids Res.">
        <title>The hologenome of Daphnia magna reveals possible DNA methylation and microbiome-mediated evolution of the host genome.</title>
        <authorList>
            <person name="Chaturvedi A."/>
            <person name="Li X."/>
            <person name="Dhandapani V."/>
            <person name="Marshall H."/>
            <person name="Kissane S."/>
            <person name="Cuenca-Cambronero M."/>
            <person name="Asole G."/>
            <person name="Calvet F."/>
            <person name="Ruiz-Romero M."/>
            <person name="Marangio P."/>
            <person name="Guigo R."/>
            <person name="Rago D."/>
            <person name="Mirbahai L."/>
            <person name="Eastwood N."/>
            <person name="Colbourne J.K."/>
            <person name="Zhou J."/>
            <person name="Mallon E."/>
            <person name="Orsini L."/>
        </authorList>
    </citation>
    <scope>NUCLEOTIDE SEQUENCE [LARGE SCALE GENOMIC DNA]</scope>
    <source>
        <strain evidence="7">LRV0_1</strain>
    </source>
</reference>
<name>A0ABR0ADF7_9CRUS</name>
<evidence type="ECO:0000256" key="4">
    <source>
        <dbReference type="RuleBase" id="RU000383"/>
    </source>
</evidence>
<evidence type="ECO:0000256" key="3">
    <source>
        <dbReference type="ARBA" id="ARBA00023306"/>
    </source>
</evidence>